<feature type="transmembrane region" description="Helical" evidence="10">
    <location>
        <begin position="322"/>
        <end position="341"/>
    </location>
</feature>
<protein>
    <recommendedName>
        <fullName evidence="9 10">Polyprenol-phosphate-mannose--protein mannosyltransferase</fullName>
        <ecNumber evidence="10">2.4.1.-</ecNumber>
    </recommendedName>
</protein>
<evidence type="ECO:0000256" key="9">
    <source>
        <dbReference type="ARBA" id="ARBA00093617"/>
    </source>
</evidence>
<keyword evidence="7 10" id="KW-1133">Transmembrane helix</keyword>
<dbReference type="UniPathway" id="UPA00378"/>
<keyword evidence="4 10" id="KW-0328">Glycosyltransferase</keyword>
<evidence type="ECO:0000256" key="2">
    <source>
        <dbReference type="ARBA" id="ARBA00004922"/>
    </source>
</evidence>
<dbReference type="Pfam" id="PF02366">
    <property type="entry name" value="PMT"/>
    <property type="match status" value="2"/>
</dbReference>
<keyword evidence="5 10" id="KW-0808">Transferase</keyword>
<name>A0A2D2PZ80_PARLV</name>
<dbReference type="GO" id="GO:0012505">
    <property type="term" value="C:endomembrane system"/>
    <property type="evidence" value="ECO:0007669"/>
    <property type="project" value="UniProtKB-SubCell"/>
</dbReference>
<feature type="transmembrane region" description="Helical" evidence="10">
    <location>
        <begin position="194"/>
        <end position="217"/>
    </location>
</feature>
<evidence type="ECO:0000256" key="4">
    <source>
        <dbReference type="ARBA" id="ARBA00022676"/>
    </source>
</evidence>
<feature type="transmembrane region" description="Helical" evidence="10">
    <location>
        <begin position="124"/>
        <end position="142"/>
    </location>
</feature>
<dbReference type="AlphaFoldDB" id="A0A2D2PZ80"/>
<dbReference type="GO" id="GO:0004169">
    <property type="term" value="F:dolichyl-phosphate-mannose-protein mannosyltransferase activity"/>
    <property type="evidence" value="ECO:0007669"/>
    <property type="project" value="UniProtKB-UniRule"/>
</dbReference>
<evidence type="ECO:0000313" key="13">
    <source>
        <dbReference type="EMBL" id="ATS17552.1"/>
    </source>
</evidence>
<dbReference type="RefSeq" id="WP_099797704.1">
    <property type="nucleotide sequence ID" value="NZ_CP018092.1"/>
</dbReference>
<gene>
    <name evidence="13" type="ORF">BRW62_00965</name>
</gene>
<evidence type="ECO:0000256" key="3">
    <source>
        <dbReference type="ARBA" id="ARBA00007222"/>
    </source>
</evidence>
<dbReference type="InterPro" id="IPR027005">
    <property type="entry name" value="PMT-like"/>
</dbReference>
<dbReference type="KEGG" id="slw:BRW62_00965"/>
<comment type="pathway">
    <text evidence="2 10">Protein modification; protein glycosylation.</text>
</comment>
<evidence type="ECO:0000256" key="5">
    <source>
        <dbReference type="ARBA" id="ARBA00022679"/>
    </source>
</evidence>
<feature type="domain" description="ArnT-like N-terminal" evidence="11">
    <location>
        <begin position="71"/>
        <end position="197"/>
    </location>
</feature>
<reference evidence="13 14" key="1">
    <citation type="submission" date="2016-11" db="EMBL/GenBank/DDBJ databases">
        <title>Complete genome sequence of thermophilic cyanobacteria strain Synechococcus sp. PCC6715.</title>
        <authorList>
            <person name="Tang J."/>
            <person name="Daroch M."/>
            <person name="Liang Y."/>
            <person name="Jiang D."/>
            <person name="Shah M."/>
        </authorList>
    </citation>
    <scope>NUCLEOTIDE SEQUENCE [LARGE SCALE GENOMIC DNA]</scope>
    <source>
        <strain evidence="13 14">PCC 6715</strain>
    </source>
</reference>
<evidence type="ECO:0000259" key="12">
    <source>
        <dbReference type="Pfam" id="PF16192"/>
    </source>
</evidence>
<feature type="transmembrane region" description="Helical" evidence="10">
    <location>
        <begin position="377"/>
        <end position="398"/>
    </location>
</feature>
<comment type="subcellular location">
    <subcellularLocation>
        <location evidence="10">Cell membrane</location>
    </subcellularLocation>
    <subcellularLocation>
        <location evidence="1">Endomembrane system</location>
        <topology evidence="1">Multi-pass membrane protein</topology>
    </subcellularLocation>
</comment>
<dbReference type="EMBL" id="CP018092">
    <property type="protein sequence ID" value="ATS17552.1"/>
    <property type="molecule type" value="Genomic_DNA"/>
</dbReference>
<sequence length="417" mass="48199">MPLGLLLVWLFALGTRLWGLGRFNTLVFDEVYFARFARNYLAGEPFFDAHPPLGKYLIALGIWLAGGFQPWGYRWLNAVVGSLIPVAAALLAYLITRRQRVGLVAGTFVALDGFFLVESRYALINVYLVFFGVVAQVVWLWGQQWKAQRWWALMGTGVALGACVAVKWSGLGFLLGLWLVWGVQRWWMPQRQRYYTAMDMVLILPLVVFTVYSLLWLPHLAFHPHSNLWQVHVQMFNYHRSVASTAHPYCAPWWSWPLLLRPLSYFFQRVHTLSEAVPVIGPPLPMADTAWVYAVHAMFNPPLLWLSTLAMLAIIPLARRSSAGQFLLLNYAANFLPWVLVSRCLFLYHYLPAALYSFMTLAVVWDWAWRSPPWGRALSVVVLLLIVSGFLYWLPVYWGLPLTPQQFFQRMWWRSWI</sequence>
<evidence type="ECO:0000256" key="1">
    <source>
        <dbReference type="ARBA" id="ARBA00004127"/>
    </source>
</evidence>
<keyword evidence="6 10" id="KW-0812">Transmembrane</keyword>
<accession>A0A2D2PZ80</accession>
<evidence type="ECO:0000256" key="8">
    <source>
        <dbReference type="ARBA" id="ARBA00023136"/>
    </source>
</evidence>
<dbReference type="InterPro" id="IPR032421">
    <property type="entry name" value="PMT_4TMC"/>
</dbReference>
<organism evidence="13 14">
    <name type="scientific">Parathermosynechococcus lividus PCC 6715</name>
    <dbReference type="NCBI Taxonomy" id="1917166"/>
    <lineage>
        <taxon>Bacteria</taxon>
        <taxon>Bacillati</taxon>
        <taxon>Cyanobacteriota</taxon>
        <taxon>Cyanophyceae</taxon>
        <taxon>Acaryochloridales</taxon>
        <taxon>Thermosynechococcaceae</taxon>
        <taxon>Parathermosynechococcus</taxon>
    </lineage>
</organism>
<evidence type="ECO:0000256" key="6">
    <source>
        <dbReference type="ARBA" id="ARBA00022692"/>
    </source>
</evidence>
<comment type="function">
    <text evidence="10">Protein O-mannosyltransferase that catalyzes the transfer of a single mannose residue from a polyprenol phospho-mannosyl lipidic donor to the hydroxyl group of selected serine and threonine residues in acceptor proteins.</text>
</comment>
<dbReference type="PANTHER" id="PTHR10050:SF46">
    <property type="entry name" value="PROTEIN O-MANNOSYL-TRANSFERASE 2"/>
    <property type="match status" value="1"/>
</dbReference>
<keyword evidence="10" id="KW-1003">Cell membrane</keyword>
<feature type="domain" description="ArnT-like N-terminal" evidence="11">
    <location>
        <begin position="8"/>
        <end position="66"/>
    </location>
</feature>
<dbReference type="Proteomes" id="UP000231057">
    <property type="component" value="Chromosome"/>
</dbReference>
<reference evidence="14" key="2">
    <citation type="journal article" date="2022" name="Front. Microbiol.">
        <title>Comparative Genomic Analysis Revealed Distinct Molecular Components and Organization of CO2-Concentrating Mechanism in Thermophilic Cyanobacteria.</title>
        <authorList>
            <person name="Tang J."/>
            <person name="Zhou H."/>
            <person name="Yao D."/>
            <person name="Riaz S."/>
            <person name="You D."/>
            <person name="Klepacz-Smolka A."/>
            <person name="Daroch M."/>
        </authorList>
    </citation>
    <scope>NUCLEOTIDE SEQUENCE [LARGE SCALE GENOMIC DNA]</scope>
    <source>
        <strain evidence="14">PCC 6715</strain>
    </source>
</reference>
<evidence type="ECO:0000256" key="7">
    <source>
        <dbReference type="ARBA" id="ARBA00022989"/>
    </source>
</evidence>
<feature type="transmembrane region" description="Helical" evidence="10">
    <location>
        <begin position="291"/>
        <end position="315"/>
    </location>
</feature>
<dbReference type="Pfam" id="PF16192">
    <property type="entry name" value="PMT_4TMC"/>
    <property type="match status" value="1"/>
</dbReference>
<feature type="transmembrane region" description="Helical" evidence="10">
    <location>
        <begin position="154"/>
        <end position="182"/>
    </location>
</feature>
<dbReference type="InterPro" id="IPR003342">
    <property type="entry name" value="ArnT-like_N"/>
</dbReference>
<dbReference type="EC" id="2.4.1.-" evidence="10"/>
<comment type="similarity">
    <text evidence="3 10">Belongs to the glycosyltransferase 39 family.</text>
</comment>
<keyword evidence="8 10" id="KW-0472">Membrane</keyword>
<feature type="transmembrane region" description="Helical" evidence="10">
    <location>
        <begin position="75"/>
        <end position="95"/>
    </location>
</feature>
<dbReference type="GO" id="GO:0005886">
    <property type="term" value="C:plasma membrane"/>
    <property type="evidence" value="ECO:0007669"/>
    <property type="project" value="UniProtKB-SubCell"/>
</dbReference>
<evidence type="ECO:0000256" key="10">
    <source>
        <dbReference type="RuleBase" id="RU367007"/>
    </source>
</evidence>
<dbReference type="PANTHER" id="PTHR10050">
    <property type="entry name" value="DOLICHYL-PHOSPHATE-MANNOSE--PROTEIN MANNOSYLTRANSFERASE"/>
    <property type="match status" value="1"/>
</dbReference>
<feature type="domain" description="Protein O-mannosyl-transferase C-terminal four TM" evidence="12">
    <location>
        <begin position="226"/>
        <end position="416"/>
    </location>
</feature>
<keyword evidence="14" id="KW-1185">Reference proteome</keyword>
<dbReference type="OrthoDB" id="9776737at2"/>
<evidence type="ECO:0000313" key="14">
    <source>
        <dbReference type="Proteomes" id="UP000231057"/>
    </source>
</evidence>
<evidence type="ECO:0000259" key="11">
    <source>
        <dbReference type="Pfam" id="PF02366"/>
    </source>
</evidence>
<proteinExistence type="inferred from homology"/>
<feature type="transmembrane region" description="Helical" evidence="10">
    <location>
        <begin position="347"/>
        <end position="365"/>
    </location>
</feature>